<evidence type="ECO:0000256" key="7">
    <source>
        <dbReference type="ARBA" id="ARBA00023065"/>
    </source>
</evidence>
<comment type="subcellular location">
    <subcellularLocation>
        <location evidence="1">Membrane</location>
        <topology evidence="1">Multi-pass membrane protein</topology>
    </subcellularLocation>
</comment>
<dbReference type="GO" id="GO:0006814">
    <property type="term" value="P:sodium ion transport"/>
    <property type="evidence" value="ECO:0007669"/>
    <property type="project" value="UniProtKB-KW"/>
</dbReference>
<evidence type="ECO:0000256" key="2">
    <source>
        <dbReference type="ARBA" id="ARBA00022448"/>
    </source>
</evidence>
<feature type="transmembrane region" description="Helical" evidence="11">
    <location>
        <begin position="120"/>
        <end position="144"/>
    </location>
</feature>
<dbReference type="VEuPathDB" id="FungiDB:JI435_092570"/>
<evidence type="ECO:0000256" key="10">
    <source>
        <dbReference type="SAM" id="MobiDB-lite"/>
    </source>
</evidence>
<evidence type="ECO:0000256" key="1">
    <source>
        <dbReference type="ARBA" id="ARBA00004141"/>
    </source>
</evidence>
<feature type="transmembrane region" description="Helical" evidence="11">
    <location>
        <begin position="423"/>
        <end position="442"/>
    </location>
</feature>
<evidence type="ECO:0000256" key="4">
    <source>
        <dbReference type="ARBA" id="ARBA00022692"/>
    </source>
</evidence>
<reference evidence="14" key="1">
    <citation type="journal article" date="2007" name="Plant Cell">
        <title>Dothideomycete-plant interactions illuminated by genome sequencing and EST analysis of the wheat pathogen Stagonospora nodorum.</title>
        <authorList>
            <person name="Hane J.K."/>
            <person name="Lowe R.G."/>
            <person name="Solomon P.S."/>
            <person name="Tan K.C."/>
            <person name="Schoch C.L."/>
            <person name="Spatafora J.W."/>
            <person name="Crous P.W."/>
            <person name="Kodira C."/>
            <person name="Birren B.W."/>
            <person name="Galagan J.E."/>
            <person name="Torriani S.F."/>
            <person name="McDonald B.A."/>
            <person name="Oliver R.P."/>
        </authorList>
    </citation>
    <scope>NUCLEOTIDE SEQUENCE [LARGE SCALE GENOMIC DNA]</scope>
    <source>
        <strain evidence="14">SN15 / ATCC MYA-4574 / FGSC 10173</strain>
    </source>
</reference>
<dbReference type="RefSeq" id="XP_001799556.1">
    <property type="nucleotide sequence ID" value="XM_001799504.1"/>
</dbReference>
<keyword evidence="3" id="KW-0050">Antiport</keyword>
<dbReference type="Pfam" id="PF00999">
    <property type="entry name" value="Na_H_Exchanger"/>
    <property type="match status" value="1"/>
</dbReference>
<keyword evidence="5 11" id="KW-1133">Transmembrane helix</keyword>
<organism evidence="13 14">
    <name type="scientific">Phaeosphaeria nodorum (strain SN15 / ATCC MYA-4574 / FGSC 10173)</name>
    <name type="common">Glume blotch fungus</name>
    <name type="synonym">Parastagonospora nodorum</name>
    <dbReference type="NCBI Taxonomy" id="321614"/>
    <lineage>
        <taxon>Eukaryota</taxon>
        <taxon>Fungi</taxon>
        <taxon>Dikarya</taxon>
        <taxon>Ascomycota</taxon>
        <taxon>Pezizomycotina</taxon>
        <taxon>Dothideomycetes</taxon>
        <taxon>Pleosporomycetidae</taxon>
        <taxon>Pleosporales</taxon>
        <taxon>Pleosporineae</taxon>
        <taxon>Phaeosphaeriaceae</taxon>
        <taxon>Parastagonospora</taxon>
    </lineage>
</organism>
<feature type="transmembrane region" description="Helical" evidence="11">
    <location>
        <begin position="559"/>
        <end position="581"/>
    </location>
</feature>
<evidence type="ECO:0000259" key="12">
    <source>
        <dbReference type="Pfam" id="PF00999"/>
    </source>
</evidence>
<sequence length="609" mass="64948">MAGTSSNTSSLPYHEPDIVTILVQTSLLLLLNVVNAALDKLLYCGLLGQVLIGIAWGTPGANIRRFAHTFSNYTSVSNKQAMTSYPNERHHMQVPQQLALASSSCICGLHTSFQSLKANLLLSLGVAFTGIAVPIGLSYTLLGFLDASPVQAFAAGAALCSTSLGTTFTVLNSSGLAASRLGVVLTSAAMLDDVVGLVMVQVISNLGGDNFSWITVVRPVIVSIAFAVVAPLTCLFGAKPVTLWLNRHRESHPESWLNHVLQKTATAFVIHTLILVGLVTGATYAGTSNLFAAYIAGASISWWDSEVAHAAAEKKVSQVANVEREETIVTIPQTPSGQLPADTHDRTSNVATGECTRKEEPTEAAQPSDKQHGHARDATHGSYIYGYYYHPAVSKILQPLFFASIGFSIPITKMFDASIVWRGIVYAVLMTFGKLVCGLWLVRFTWTAEPSKGAAKSLLSKLRLPSVPHSWGKSGQATPSPREGAQTTATTTPEATSQNMSNRRSSPNPPKPFSLHPPLILALAMCARGEIGFLISGVAESKGVFSSSGEALNGPSDMFLVVTWAIVLCTIVGPLGVGLSVRRVKKLQKRKNRQQEGTGRDVLGVWGVE</sequence>
<evidence type="ECO:0000256" key="3">
    <source>
        <dbReference type="ARBA" id="ARBA00022449"/>
    </source>
</evidence>
<evidence type="ECO:0000256" key="6">
    <source>
        <dbReference type="ARBA" id="ARBA00023053"/>
    </source>
</evidence>
<keyword evidence="8 11" id="KW-0472">Membrane</keyword>
<keyword evidence="7" id="KW-0406">Ion transport</keyword>
<dbReference type="PANTHER" id="PTHR43562">
    <property type="entry name" value="NAPA-TYPE SODIUM/HYDROGEN ANTIPORTER"/>
    <property type="match status" value="1"/>
</dbReference>
<evidence type="ECO:0000256" key="9">
    <source>
        <dbReference type="ARBA" id="ARBA00023201"/>
    </source>
</evidence>
<feature type="region of interest" description="Disordered" evidence="10">
    <location>
        <begin position="353"/>
        <end position="376"/>
    </location>
</feature>
<evidence type="ECO:0000256" key="11">
    <source>
        <dbReference type="SAM" id="Phobius"/>
    </source>
</evidence>
<keyword evidence="9" id="KW-0739">Sodium transport</keyword>
<evidence type="ECO:0000313" key="14">
    <source>
        <dbReference type="Proteomes" id="UP000001055"/>
    </source>
</evidence>
<proteinExistence type="predicted"/>
<accession>Q0UG57</accession>
<dbReference type="Gene3D" id="1.20.1530.20">
    <property type="match status" value="2"/>
</dbReference>
<dbReference type="OMA" id="TWAITLC"/>
<keyword evidence="2" id="KW-0813">Transport</keyword>
<dbReference type="Proteomes" id="UP000001055">
    <property type="component" value="Unassembled WGS sequence"/>
</dbReference>
<feature type="transmembrane region" description="Helical" evidence="11">
    <location>
        <begin position="183"/>
        <end position="204"/>
    </location>
</feature>
<dbReference type="HOGENOM" id="CLU_024407_1_0_1"/>
<evidence type="ECO:0000256" key="5">
    <source>
        <dbReference type="ARBA" id="ARBA00022989"/>
    </source>
</evidence>
<evidence type="ECO:0000313" key="13">
    <source>
        <dbReference type="EMBL" id="EAT83449.1"/>
    </source>
</evidence>
<feature type="transmembrane region" description="Helical" evidence="11">
    <location>
        <begin position="392"/>
        <end position="411"/>
    </location>
</feature>
<dbReference type="InParanoid" id="Q0UG57"/>
<dbReference type="GO" id="GO:1902600">
    <property type="term" value="P:proton transmembrane transport"/>
    <property type="evidence" value="ECO:0007669"/>
    <property type="project" value="InterPro"/>
</dbReference>
<gene>
    <name evidence="13" type="ORF">SNOG_09257</name>
</gene>
<dbReference type="KEGG" id="pno:SNOG_09257"/>
<feature type="transmembrane region" description="Helical" evidence="11">
    <location>
        <begin position="150"/>
        <end position="171"/>
    </location>
</feature>
<feature type="region of interest" description="Disordered" evidence="10">
    <location>
        <begin position="469"/>
        <end position="511"/>
    </location>
</feature>
<evidence type="ECO:0000256" key="8">
    <source>
        <dbReference type="ARBA" id="ARBA00023136"/>
    </source>
</evidence>
<feature type="transmembrane region" description="Helical" evidence="11">
    <location>
        <begin position="216"/>
        <end position="238"/>
    </location>
</feature>
<dbReference type="PANTHER" id="PTHR43562:SF3">
    <property type="entry name" value="SODIUM ION_PROTON EXCHANGER (EUROFUNG)"/>
    <property type="match status" value="1"/>
</dbReference>
<keyword evidence="4 11" id="KW-0812">Transmembrane</keyword>
<dbReference type="InterPro" id="IPR038770">
    <property type="entry name" value="Na+/solute_symporter_sf"/>
</dbReference>
<name>Q0UG57_PHANO</name>
<dbReference type="GO" id="GO:0015297">
    <property type="term" value="F:antiporter activity"/>
    <property type="evidence" value="ECO:0007669"/>
    <property type="project" value="UniProtKB-KW"/>
</dbReference>
<keyword evidence="6" id="KW-0915">Sodium</keyword>
<dbReference type="GO" id="GO:0016020">
    <property type="term" value="C:membrane"/>
    <property type="evidence" value="ECO:0007669"/>
    <property type="project" value="UniProtKB-SubCell"/>
</dbReference>
<dbReference type="eggNOG" id="ENOG502QU6S">
    <property type="taxonomic scope" value="Eukaryota"/>
</dbReference>
<dbReference type="STRING" id="321614.Q0UG57"/>
<feature type="domain" description="Cation/H+ exchanger transmembrane" evidence="12">
    <location>
        <begin position="106"/>
        <end position="320"/>
    </location>
</feature>
<protein>
    <recommendedName>
        <fullName evidence="12">Cation/H+ exchanger transmembrane domain-containing protein</fullName>
    </recommendedName>
</protein>
<feature type="compositionally biased region" description="Low complexity" evidence="10">
    <location>
        <begin position="485"/>
        <end position="506"/>
    </location>
</feature>
<dbReference type="GeneID" id="5976457"/>
<dbReference type="EMBL" id="CH445338">
    <property type="protein sequence ID" value="EAT83449.1"/>
    <property type="molecule type" value="Genomic_DNA"/>
</dbReference>
<dbReference type="AlphaFoldDB" id="Q0UG57"/>
<dbReference type="InterPro" id="IPR006153">
    <property type="entry name" value="Cation/H_exchanger_TM"/>
</dbReference>